<evidence type="ECO:0000313" key="14">
    <source>
        <dbReference type="EMBL" id="SHG99857.1"/>
    </source>
</evidence>
<organism evidence="14 15">
    <name type="scientific">Anaerosphaera aminiphila DSM 21120</name>
    <dbReference type="NCBI Taxonomy" id="1120995"/>
    <lineage>
        <taxon>Bacteria</taxon>
        <taxon>Bacillati</taxon>
        <taxon>Bacillota</taxon>
        <taxon>Tissierellia</taxon>
        <taxon>Tissierellales</taxon>
        <taxon>Peptoniphilaceae</taxon>
        <taxon>Anaerosphaera</taxon>
    </lineage>
</organism>
<keyword evidence="7" id="KW-0547">Nucleotide-binding</keyword>
<dbReference type="InterPro" id="IPR012763">
    <property type="entry name" value="DNA_pol_III_sug/sutau_N"/>
</dbReference>
<dbReference type="InterPro" id="IPR050238">
    <property type="entry name" value="DNA_Rep/Repair_Clamp_Loader"/>
</dbReference>
<evidence type="ECO:0000256" key="10">
    <source>
        <dbReference type="ARBA" id="ARBA00022932"/>
    </source>
</evidence>
<dbReference type="AlphaFoldDB" id="A0A1M5PDR5"/>
<dbReference type="Pfam" id="PF13177">
    <property type="entry name" value="DNA_pol3_delta2"/>
    <property type="match status" value="1"/>
</dbReference>
<keyword evidence="5" id="KW-0235">DNA replication</keyword>
<evidence type="ECO:0000256" key="1">
    <source>
        <dbReference type="ARBA" id="ARBA00006360"/>
    </source>
</evidence>
<dbReference type="PANTHER" id="PTHR11669:SF0">
    <property type="entry name" value="PROTEIN STICHEL-LIKE 2"/>
    <property type="match status" value="1"/>
</dbReference>
<evidence type="ECO:0000256" key="11">
    <source>
        <dbReference type="ARBA" id="ARBA00049244"/>
    </source>
</evidence>
<dbReference type="Gene3D" id="1.20.272.10">
    <property type="match status" value="1"/>
</dbReference>
<dbReference type="Gene3D" id="1.10.8.60">
    <property type="match status" value="1"/>
</dbReference>
<keyword evidence="12" id="KW-0175">Coiled coil</keyword>
<dbReference type="InterPro" id="IPR045085">
    <property type="entry name" value="HLD_clamp_pol_III_gamma_tau"/>
</dbReference>
<dbReference type="Pfam" id="PF12169">
    <property type="entry name" value="DNA_pol3_gamma3"/>
    <property type="match status" value="1"/>
</dbReference>
<dbReference type="GO" id="GO:0003887">
    <property type="term" value="F:DNA-directed DNA polymerase activity"/>
    <property type="evidence" value="ECO:0007669"/>
    <property type="project" value="UniProtKB-KW"/>
</dbReference>
<dbReference type="InterPro" id="IPR048448">
    <property type="entry name" value="DnaX-like_C"/>
</dbReference>
<dbReference type="FunFam" id="1.10.8.60:FF:000013">
    <property type="entry name" value="DNA polymerase III subunit gamma/tau"/>
    <property type="match status" value="1"/>
</dbReference>
<dbReference type="GO" id="GO:0006261">
    <property type="term" value="P:DNA-templated DNA replication"/>
    <property type="evidence" value="ECO:0007669"/>
    <property type="project" value="TreeGrafter"/>
</dbReference>
<keyword evidence="3" id="KW-0808">Transferase</keyword>
<dbReference type="Proteomes" id="UP000184032">
    <property type="component" value="Unassembled WGS sequence"/>
</dbReference>
<dbReference type="SUPFAM" id="SSF48019">
    <property type="entry name" value="post-AAA+ oligomerization domain-like"/>
    <property type="match status" value="1"/>
</dbReference>
<gene>
    <name evidence="14" type="ORF">SAMN02745245_00284</name>
</gene>
<evidence type="ECO:0000256" key="7">
    <source>
        <dbReference type="ARBA" id="ARBA00022741"/>
    </source>
</evidence>
<evidence type="ECO:0000256" key="8">
    <source>
        <dbReference type="ARBA" id="ARBA00022833"/>
    </source>
</evidence>
<keyword evidence="15" id="KW-1185">Reference proteome</keyword>
<dbReference type="CDD" id="cd18137">
    <property type="entry name" value="HLD_clamp_pol_III_gamma_tau"/>
    <property type="match status" value="1"/>
</dbReference>
<dbReference type="EC" id="2.7.7.7" evidence="2"/>
<keyword evidence="6" id="KW-0479">Metal-binding</keyword>
<dbReference type="NCBIfam" id="NF004046">
    <property type="entry name" value="PRK05563.1"/>
    <property type="match status" value="1"/>
</dbReference>
<dbReference type="InterPro" id="IPR022754">
    <property type="entry name" value="DNA_pol_III_gamma-3"/>
</dbReference>
<dbReference type="PRINTS" id="PR00300">
    <property type="entry name" value="CLPPROTEASEA"/>
</dbReference>
<dbReference type="InterPro" id="IPR003593">
    <property type="entry name" value="AAA+_ATPase"/>
</dbReference>
<evidence type="ECO:0000313" key="15">
    <source>
        <dbReference type="Proteomes" id="UP000184032"/>
    </source>
</evidence>
<dbReference type="EMBL" id="FQXI01000001">
    <property type="protein sequence ID" value="SHG99857.1"/>
    <property type="molecule type" value="Genomic_DNA"/>
</dbReference>
<evidence type="ECO:0000256" key="4">
    <source>
        <dbReference type="ARBA" id="ARBA00022695"/>
    </source>
</evidence>
<feature type="coiled-coil region" evidence="12">
    <location>
        <begin position="361"/>
        <end position="388"/>
    </location>
</feature>
<dbReference type="SMART" id="SM00382">
    <property type="entry name" value="AAA"/>
    <property type="match status" value="1"/>
</dbReference>
<protein>
    <recommendedName>
        <fullName evidence="2">DNA-directed DNA polymerase</fullName>
        <ecNumber evidence="2">2.7.7.7</ecNumber>
    </recommendedName>
</protein>
<evidence type="ECO:0000259" key="13">
    <source>
        <dbReference type="SMART" id="SM00382"/>
    </source>
</evidence>
<evidence type="ECO:0000256" key="5">
    <source>
        <dbReference type="ARBA" id="ARBA00022705"/>
    </source>
</evidence>
<name>A0A1M5PDR5_9FIRM</name>
<dbReference type="STRING" id="1120995.SAMN02745245_00284"/>
<dbReference type="GO" id="GO:0003677">
    <property type="term" value="F:DNA binding"/>
    <property type="evidence" value="ECO:0007669"/>
    <property type="project" value="InterPro"/>
</dbReference>
<dbReference type="InterPro" id="IPR027417">
    <property type="entry name" value="P-loop_NTPase"/>
</dbReference>
<keyword evidence="4" id="KW-0548">Nucleotidyltransferase</keyword>
<comment type="catalytic activity">
    <reaction evidence="11">
        <text>DNA(n) + a 2'-deoxyribonucleoside 5'-triphosphate = DNA(n+1) + diphosphate</text>
        <dbReference type="Rhea" id="RHEA:22508"/>
        <dbReference type="Rhea" id="RHEA-COMP:17339"/>
        <dbReference type="Rhea" id="RHEA-COMP:17340"/>
        <dbReference type="ChEBI" id="CHEBI:33019"/>
        <dbReference type="ChEBI" id="CHEBI:61560"/>
        <dbReference type="ChEBI" id="CHEBI:173112"/>
        <dbReference type="EC" id="2.7.7.7"/>
    </reaction>
</comment>
<dbReference type="NCBIfam" id="TIGR02397">
    <property type="entry name" value="dnaX_nterm"/>
    <property type="match status" value="1"/>
</dbReference>
<dbReference type="GO" id="GO:0009360">
    <property type="term" value="C:DNA polymerase III complex"/>
    <property type="evidence" value="ECO:0007669"/>
    <property type="project" value="InterPro"/>
</dbReference>
<keyword evidence="10" id="KW-0239">DNA-directed DNA polymerase</keyword>
<dbReference type="SUPFAM" id="SSF52540">
    <property type="entry name" value="P-loop containing nucleoside triphosphate hydrolases"/>
    <property type="match status" value="1"/>
</dbReference>
<dbReference type="GO" id="GO:0005524">
    <property type="term" value="F:ATP binding"/>
    <property type="evidence" value="ECO:0007669"/>
    <property type="project" value="UniProtKB-KW"/>
</dbReference>
<dbReference type="OrthoDB" id="9810148at2"/>
<proteinExistence type="inferred from homology"/>
<keyword evidence="9" id="KW-0067">ATP-binding</keyword>
<comment type="similarity">
    <text evidence="1">Belongs to the DnaX/STICHEL family.</text>
</comment>
<dbReference type="CDD" id="cd00009">
    <property type="entry name" value="AAA"/>
    <property type="match status" value="1"/>
</dbReference>
<dbReference type="FunFam" id="3.40.50.300:FF:000014">
    <property type="entry name" value="DNA polymerase III subunit gamma/tau"/>
    <property type="match status" value="1"/>
</dbReference>
<evidence type="ECO:0000256" key="2">
    <source>
        <dbReference type="ARBA" id="ARBA00012417"/>
    </source>
</evidence>
<keyword evidence="8" id="KW-0862">Zinc</keyword>
<accession>A0A1M5PDR5</accession>
<dbReference type="RefSeq" id="WP_073183052.1">
    <property type="nucleotide sequence ID" value="NZ_FQXI01000001.1"/>
</dbReference>
<evidence type="ECO:0000256" key="9">
    <source>
        <dbReference type="ARBA" id="ARBA00022840"/>
    </source>
</evidence>
<dbReference type="PANTHER" id="PTHR11669">
    <property type="entry name" value="REPLICATION FACTOR C / DNA POLYMERASE III GAMMA-TAU SUBUNIT"/>
    <property type="match status" value="1"/>
</dbReference>
<dbReference type="Gene3D" id="3.40.50.300">
    <property type="entry name" value="P-loop containing nucleotide triphosphate hydrolases"/>
    <property type="match status" value="1"/>
</dbReference>
<dbReference type="Pfam" id="PF20964">
    <property type="entry name" value="DnaX_C"/>
    <property type="match status" value="1"/>
</dbReference>
<sequence length="563" mass="64364">MYQALYRKYRSKTFGELLGQDSIVMALKNQIKNEELSHAYLFSGTRGTGKTSAAKIFARAVNCLNPKDGEPCNECESCRAILEDRVMDVVEMDAASNNGVDDIRELKEKVIYPPSTSKYKVYIIDEVHMLSKGAFNALLKILEEPPKHLIFILATTEPEKIPQTILSRTQRFNFKRIGTNTIIENLKRITELENKSCDDEVYALIANNSDGAMRDALSLLDQCLSFTDEHISYELAIEILGVTNDDIIFELIDALIESDIDRALLSLDNIYMAGKDITILISDLIMYFRNLMVVKTVKNPKELFYTTKLDEYIRLAKKISIDKIIEILKILSETLNNVKYVQDKRTIFEMSIIRINSLENESSLAARVELLEEKLKNLQSSGKSFENTDISEERIQSHSSVERTLQKLDEEVEISTIKTQTQQSKSISKEINSENLNLKTDVKSGETKTTTVSKITLDIILENWNKILNEIKQQRRVNVAVLLGMAKIADFKDNTLFIEYDEKNFFNYKAISNEDNIKFLTEFLSKFFSESIEVKFVLSNLKDKGSVIEKVEDVFGKENIQKI</sequence>
<dbReference type="InterPro" id="IPR008921">
    <property type="entry name" value="DNA_pol3_clamp-load_cplx_C"/>
</dbReference>
<feature type="domain" description="AAA+ ATPase" evidence="13">
    <location>
        <begin position="36"/>
        <end position="178"/>
    </location>
</feature>
<dbReference type="GO" id="GO:0046872">
    <property type="term" value="F:metal ion binding"/>
    <property type="evidence" value="ECO:0007669"/>
    <property type="project" value="UniProtKB-KW"/>
</dbReference>
<dbReference type="InterPro" id="IPR001270">
    <property type="entry name" value="ClpA/B"/>
</dbReference>
<evidence type="ECO:0000256" key="3">
    <source>
        <dbReference type="ARBA" id="ARBA00022679"/>
    </source>
</evidence>
<dbReference type="Pfam" id="PF22608">
    <property type="entry name" value="DNAX_ATPase_lid"/>
    <property type="match status" value="1"/>
</dbReference>
<reference evidence="14 15" key="1">
    <citation type="submission" date="2016-11" db="EMBL/GenBank/DDBJ databases">
        <authorList>
            <person name="Jaros S."/>
            <person name="Januszkiewicz K."/>
            <person name="Wedrychowicz H."/>
        </authorList>
    </citation>
    <scope>NUCLEOTIDE SEQUENCE [LARGE SCALE GENOMIC DNA]</scope>
    <source>
        <strain evidence="14 15">DSM 21120</strain>
    </source>
</reference>
<evidence type="ECO:0000256" key="12">
    <source>
        <dbReference type="SAM" id="Coils"/>
    </source>
</evidence>
<evidence type="ECO:0000256" key="6">
    <source>
        <dbReference type="ARBA" id="ARBA00022723"/>
    </source>
</evidence>